<dbReference type="Pfam" id="PF13673">
    <property type="entry name" value="Acetyltransf_10"/>
    <property type="match status" value="1"/>
</dbReference>
<dbReference type="SUPFAM" id="SSF55729">
    <property type="entry name" value="Acyl-CoA N-acyltransferases (Nat)"/>
    <property type="match status" value="1"/>
</dbReference>
<protein>
    <submittedName>
        <fullName evidence="2">GNAT family N-acetyltransferase</fullName>
    </submittedName>
</protein>
<evidence type="ECO:0000313" key="3">
    <source>
        <dbReference type="Proteomes" id="UP001500954"/>
    </source>
</evidence>
<dbReference type="Gene3D" id="3.40.630.30">
    <property type="match status" value="1"/>
</dbReference>
<proteinExistence type="predicted"/>
<dbReference type="EMBL" id="BAABCY010000078">
    <property type="protein sequence ID" value="GAA3577908.1"/>
    <property type="molecule type" value="Genomic_DNA"/>
</dbReference>
<feature type="domain" description="N-acetyltransferase" evidence="1">
    <location>
        <begin position="1"/>
        <end position="137"/>
    </location>
</feature>
<keyword evidence="3" id="KW-1185">Reference proteome</keyword>
<dbReference type="Proteomes" id="UP001500954">
    <property type="component" value="Unassembled WGS sequence"/>
</dbReference>
<accession>A0ABP6Y758</accession>
<evidence type="ECO:0000259" key="1">
    <source>
        <dbReference type="PROSITE" id="PS51186"/>
    </source>
</evidence>
<comment type="caution">
    <text evidence="2">The sequence shown here is derived from an EMBL/GenBank/DDBJ whole genome shotgun (WGS) entry which is preliminary data.</text>
</comment>
<evidence type="ECO:0000313" key="2">
    <source>
        <dbReference type="EMBL" id="GAA3577908.1"/>
    </source>
</evidence>
<dbReference type="PROSITE" id="PS51186">
    <property type="entry name" value="GNAT"/>
    <property type="match status" value="1"/>
</dbReference>
<dbReference type="RefSeq" id="WP_345006967.1">
    <property type="nucleotide sequence ID" value="NZ_BAABCY010000078.1"/>
</dbReference>
<dbReference type="InterPro" id="IPR016181">
    <property type="entry name" value="Acyl_CoA_acyltransferase"/>
</dbReference>
<gene>
    <name evidence="2" type="ORF">GCM10022395_28260</name>
</gene>
<sequence>MDIKISEISAQETHKLRHEVMWPHKPRAYVVLGNDEEGKHFGLFKDSNLISVVSLFLDGKDAQFRKFATKTSEQGNGYGTLLLNHLMTVVSNDKRIKKLWCNARADKIAFYERFGMIQTNKRFAKGGVKYIIMERTF</sequence>
<reference evidence="3" key="1">
    <citation type="journal article" date="2019" name="Int. J. Syst. Evol. Microbiol.">
        <title>The Global Catalogue of Microorganisms (GCM) 10K type strain sequencing project: providing services to taxonomists for standard genome sequencing and annotation.</title>
        <authorList>
            <consortium name="The Broad Institute Genomics Platform"/>
            <consortium name="The Broad Institute Genome Sequencing Center for Infectious Disease"/>
            <person name="Wu L."/>
            <person name="Ma J."/>
        </authorList>
    </citation>
    <scope>NUCLEOTIDE SEQUENCE [LARGE SCALE GENOMIC DNA]</scope>
    <source>
        <strain evidence="3">JCM 17111</strain>
    </source>
</reference>
<dbReference type="InterPro" id="IPR000182">
    <property type="entry name" value="GNAT_dom"/>
</dbReference>
<name>A0ABP6Y758_9FLAO</name>
<organism evidence="2 3">
    <name type="scientific">Snuella lapsa</name>
    <dbReference type="NCBI Taxonomy" id="870481"/>
    <lineage>
        <taxon>Bacteria</taxon>
        <taxon>Pseudomonadati</taxon>
        <taxon>Bacteroidota</taxon>
        <taxon>Flavobacteriia</taxon>
        <taxon>Flavobacteriales</taxon>
        <taxon>Flavobacteriaceae</taxon>
        <taxon>Snuella</taxon>
    </lineage>
</organism>